<evidence type="ECO:0000256" key="10">
    <source>
        <dbReference type="SAM" id="SignalP"/>
    </source>
</evidence>
<evidence type="ECO:0000256" key="2">
    <source>
        <dbReference type="ARBA" id="ARBA00007613"/>
    </source>
</evidence>
<evidence type="ECO:0000313" key="12">
    <source>
        <dbReference type="Proteomes" id="UP000248188"/>
    </source>
</evidence>
<organism evidence="11 12">
    <name type="scientific">Pseudomonas protegens</name>
    <dbReference type="NCBI Taxonomy" id="380021"/>
    <lineage>
        <taxon>Bacteria</taxon>
        <taxon>Pseudomonadati</taxon>
        <taxon>Pseudomonadota</taxon>
        <taxon>Gammaproteobacteria</taxon>
        <taxon>Pseudomonadales</taxon>
        <taxon>Pseudomonadaceae</taxon>
        <taxon>Pseudomonas</taxon>
    </lineage>
</organism>
<sequence length="499" mass="55319">MNDRQRAGLLLLWLISPLGQAASQDMNVARQASAPTLHSGYERSVLLSQQQTDLTLADAVYLGLRNNRGIRSAYLQRVAQKFDLRVSEDAFNPKLLLSGTYQANKGSNDGVRNAMLTPSSSLLGEYGTRLNMAWRQELSNANRAGYYRRDGLDLAIIQPLLKGAGWDVTTAPLRLARINEQAYRLNLKANVAQTISDIIGAYRELLRAQQQLAIVEDALKRANALLQVNKALIAAGRMAEFEIVQTEADIASQELGVEEARNQVDINRLSLLRLLALDLSTRIRASDALEAARISIDQQDALRLAQLQQPSYLATLLGSQQADLNLVIAKDQGRWDVSLVAGANQVRNRYDNDGGNGAGRTWDSYAGVQVQIPIGDLSTRQAEVHARVDVENQALVLADARQALERGVNDVVRDLGTRWRQYEIAQRAVELSKRKLEIEREKLSAGRSSNFQVLSYESDLRTSENARLNALIAYLNAQTQLDLTLGTTLETWDIALNDY</sequence>
<dbReference type="Proteomes" id="UP000248188">
    <property type="component" value="Unassembled WGS sequence"/>
</dbReference>
<evidence type="ECO:0000256" key="4">
    <source>
        <dbReference type="ARBA" id="ARBA00022692"/>
    </source>
</evidence>
<comment type="similarity">
    <text evidence="2">Belongs to the outer membrane factor (OMF) (TC 1.B.17) family.</text>
</comment>
<dbReference type="EMBL" id="QJRN01000003">
    <property type="protein sequence ID" value="PYC41433.1"/>
    <property type="molecule type" value="Genomic_DNA"/>
</dbReference>
<keyword evidence="9" id="KW-0175">Coiled coil</keyword>
<evidence type="ECO:0000256" key="9">
    <source>
        <dbReference type="SAM" id="Coils"/>
    </source>
</evidence>
<keyword evidence="10" id="KW-0732">Signal</keyword>
<evidence type="ECO:0000256" key="3">
    <source>
        <dbReference type="ARBA" id="ARBA00022452"/>
    </source>
</evidence>
<dbReference type="Gene3D" id="1.20.1600.10">
    <property type="entry name" value="Outer membrane efflux proteins (OEP)"/>
    <property type="match status" value="1"/>
</dbReference>
<dbReference type="GO" id="GO:0016020">
    <property type="term" value="C:membrane"/>
    <property type="evidence" value="ECO:0007669"/>
    <property type="project" value="UniProtKB-SubCell"/>
</dbReference>
<evidence type="ECO:0008006" key="13">
    <source>
        <dbReference type="Google" id="ProtNLM"/>
    </source>
</evidence>
<proteinExistence type="inferred from homology"/>
<keyword evidence="8" id="KW-0449">Lipoprotein</keyword>
<evidence type="ECO:0000256" key="6">
    <source>
        <dbReference type="ARBA" id="ARBA00023139"/>
    </source>
</evidence>
<comment type="subcellular location">
    <subcellularLocation>
        <location evidence="1">Cell outer membrane</location>
    </subcellularLocation>
</comment>
<keyword evidence="6" id="KW-0564">Palmitate</keyword>
<feature type="signal peptide" evidence="10">
    <location>
        <begin position="1"/>
        <end position="21"/>
    </location>
</feature>
<accession>A0A9Q6IHC1</accession>
<dbReference type="InterPro" id="IPR010131">
    <property type="entry name" value="MdtP/NodT-like"/>
</dbReference>
<dbReference type="RefSeq" id="WP_110595636.1">
    <property type="nucleotide sequence ID" value="NZ_CP063455.1"/>
</dbReference>
<evidence type="ECO:0000256" key="1">
    <source>
        <dbReference type="ARBA" id="ARBA00004442"/>
    </source>
</evidence>
<dbReference type="SUPFAM" id="SSF56954">
    <property type="entry name" value="Outer membrane efflux proteins (OEP)"/>
    <property type="match status" value="1"/>
</dbReference>
<keyword evidence="4" id="KW-0812">Transmembrane</keyword>
<dbReference type="Pfam" id="PF02321">
    <property type="entry name" value="OEP"/>
    <property type="match status" value="1"/>
</dbReference>
<keyword evidence="7" id="KW-0998">Cell outer membrane</keyword>
<evidence type="ECO:0000256" key="5">
    <source>
        <dbReference type="ARBA" id="ARBA00023136"/>
    </source>
</evidence>
<protein>
    <recommendedName>
        <fullName evidence="13">TolC family protein</fullName>
    </recommendedName>
</protein>
<dbReference type="PANTHER" id="PTHR30203:SF30">
    <property type="entry name" value="OUTER MEMBRANE PROTEIN-RELATED"/>
    <property type="match status" value="1"/>
</dbReference>
<keyword evidence="5" id="KW-0472">Membrane</keyword>
<comment type="caution">
    <text evidence="11">The sequence shown here is derived from an EMBL/GenBank/DDBJ whole genome shotgun (WGS) entry which is preliminary data.</text>
</comment>
<evidence type="ECO:0000313" key="11">
    <source>
        <dbReference type="EMBL" id="PYC41433.1"/>
    </source>
</evidence>
<dbReference type="InterPro" id="IPR003423">
    <property type="entry name" value="OMP_efflux"/>
</dbReference>
<dbReference type="PANTHER" id="PTHR30203">
    <property type="entry name" value="OUTER MEMBRANE CATION EFFLUX PROTEIN"/>
    <property type="match status" value="1"/>
</dbReference>
<evidence type="ECO:0000256" key="8">
    <source>
        <dbReference type="ARBA" id="ARBA00023288"/>
    </source>
</evidence>
<dbReference type="AlphaFoldDB" id="A0A9Q6IHC1"/>
<feature type="coiled-coil region" evidence="9">
    <location>
        <begin position="205"/>
        <end position="263"/>
    </location>
</feature>
<dbReference type="GO" id="GO:0015562">
    <property type="term" value="F:efflux transmembrane transporter activity"/>
    <property type="evidence" value="ECO:0007669"/>
    <property type="project" value="InterPro"/>
</dbReference>
<name>A0A9Q6IHC1_9PSED</name>
<evidence type="ECO:0000256" key="7">
    <source>
        <dbReference type="ARBA" id="ARBA00023237"/>
    </source>
</evidence>
<keyword evidence="3" id="KW-1134">Transmembrane beta strand</keyword>
<feature type="chain" id="PRO_5040189890" description="TolC family protein" evidence="10">
    <location>
        <begin position="22"/>
        <end position="499"/>
    </location>
</feature>
<reference evidence="11 12" key="1">
    <citation type="submission" date="2018-06" db="EMBL/GenBank/DDBJ databases">
        <title>Pseudomonas diversity within urban Lake Michigan freshwaters.</title>
        <authorList>
            <person name="Batrich M."/>
            <person name="Hatzopoulos T."/>
            <person name="Putonti C."/>
        </authorList>
    </citation>
    <scope>NUCLEOTIDE SEQUENCE [LARGE SCALE GENOMIC DNA]</scope>
    <source>
        <strain evidence="11 12">MB-090624</strain>
    </source>
</reference>
<gene>
    <name evidence="11" type="ORF">DMX08_06675</name>
</gene>